<evidence type="ECO:0000313" key="2">
    <source>
        <dbReference type="Proteomes" id="UP000306274"/>
    </source>
</evidence>
<protein>
    <submittedName>
        <fullName evidence="1">Uncharacterized protein</fullName>
    </submittedName>
</protein>
<dbReference type="Proteomes" id="UP000306274">
    <property type="component" value="Unassembled WGS sequence"/>
</dbReference>
<reference evidence="1 2" key="1">
    <citation type="submission" date="2019-04" db="EMBL/GenBank/DDBJ databases">
        <title>Streptomyces rhizosphaericola sp. nov., an actinobacterium isolated from the wheat rhizosphere.</title>
        <authorList>
            <person name="Vargas Hoyos H.A."/>
            <person name="Santos S.N."/>
            <person name="Genuario D.B."/>
            <person name="Melo I.S."/>
            <person name="Da Silva L.J."/>
            <person name="Da Silva F.S.P."/>
            <person name="Zucchi T.D."/>
        </authorList>
    </citation>
    <scope>NUCLEOTIDE SEQUENCE [LARGE SCALE GENOMIC DNA]</scope>
    <source>
        <strain evidence="1 2">1AS2c</strain>
    </source>
</reference>
<proteinExistence type="predicted"/>
<accession>A0ABY2PLM5</accession>
<sequence length="206" mass="22270">MSECANDILLVIHCVAAHFGAVELESVAQDEKYPGEHLTALGIPADEIRGFLATLAERSSLRGDRALVAAPRCYAFRVEGVDGSIADLLVALPLQDLPHLRVSSGSPGFHEPAERVGRVGRGEDFWISEDRVASADGQRGGQDTLARRQFQPVVERALGVLLSLRVRPDPDIGEPLGIDLGQLLYVCQILVVECLPSHHPPVQSFP</sequence>
<dbReference type="EMBL" id="SRZK01000032">
    <property type="protein sequence ID" value="TGZ11280.1"/>
    <property type="molecule type" value="Genomic_DNA"/>
</dbReference>
<evidence type="ECO:0000313" key="1">
    <source>
        <dbReference type="EMBL" id="TGZ11280.1"/>
    </source>
</evidence>
<comment type="caution">
    <text evidence="1">The sequence shown here is derived from an EMBL/GenBank/DDBJ whole genome shotgun (WGS) entry which is preliminary data.</text>
</comment>
<name>A0ABY2PLM5_9ACTN</name>
<gene>
    <name evidence="1" type="ORF">E5Z02_05545</name>
</gene>
<organism evidence="1 2">
    <name type="scientific">Streptomyces rhizosphaericola</name>
    <dbReference type="NCBI Taxonomy" id="2564098"/>
    <lineage>
        <taxon>Bacteria</taxon>
        <taxon>Bacillati</taxon>
        <taxon>Actinomycetota</taxon>
        <taxon>Actinomycetes</taxon>
        <taxon>Kitasatosporales</taxon>
        <taxon>Streptomycetaceae</taxon>
        <taxon>Streptomyces</taxon>
    </lineage>
</organism>
<keyword evidence="2" id="KW-1185">Reference proteome</keyword>